<dbReference type="PANTHER" id="PTHR13288">
    <property type="entry name" value="SPLICING FACTOR 45 SPF45"/>
    <property type="match status" value="1"/>
</dbReference>
<gene>
    <name evidence="5" type="ORF">M011DRAFT_469309</name>
</gene>
<dbReference type="InterPro" id="IPR035979">
    <property type="entry name" value="RBD_domain_sf"/>
</dbReference>
<evidence type="ECO:0000259" key="3">
    <source>
        <dbReference type="PROSITE" id="PS50102"/>
    </source>
</evidence>
<dbReference type="PANTHER" id="PTHR13288:SF8">
    <property type="entry name" value="SPLICING FACTOR 45"/>
    <property type="match status" value="1"/>
</dbReference>
<evidence type="ECO:0000313" key="6">
    <source>
        <dbReference type="Proteomes" id="UP000799440"/>
    </source>
</evidence>
<dbReference type="Proteomes" id="UP000799440">
    <property type="component" value="Unassembled WGS sequence"/>
</dbReference>
<feature type="compositionally biased region" description="Pro residues" evidence="2">
    <location>
        <begin position="265"/>
        <end position="277"/>
    </location>
</feature>
<feature type="domain" description="RRM" evidence="3">
    <location>
        <begin position="459"/>
        <end position="521"/>
    </location>
</feature>
<organism evidence="5 6">
    <name type="scientific">Sporormia fimetaria CBS 119925</name>
    <dbReference type="NCBI Taxonomy" id="1340428"/>
    <lineage>
        <taxon>Eukaryota</taxon>
        <taxon>Fungi</taxon>
        <taxon>Dikarya</taxon>
        <taxon>Ascomycota</taxon>
        <taxon>Pezizomycotina</taxon>
        <taxon>Dothideomycetes</taxon>
        <taxon>Pleosporomycetidae</taxon>
        <taxon>Pleosporales</taxon>
        <taxon>Sporormiaceae</taxon>
        <taxon>Sporormia</taxon>
    </lineage>
</organism>
<sequence>MTKNIDFWRSTADDDAELEEQRRRENREWKEWRKEENKIRKQFGDWNPQAEYRIKVRTNLNSYRFRGGYENKIADFARMLRRIRLGEDPANFDRSSGSQEPEDDQMYSPPDDARSPTPEIVPNEAIAPIRAASYVPQTYEEVMEYRARLSQGMGQASEAANTNPSSAPVQPPIVDKAAALKAKMAELKAQAEAAKSAEPVPPTPANPPVANPDVTSTSTSTPNLEQKAPMSAEEQRRKIAEQVKQASLKAKAIAAAAAAAKQSVPSPPSPPPPPPPAVSEDTDLSAPPPPPPAAVPYNPTISAPPVHYSHTISAPPVHYARPPKQAGDSLDDRPSKKQKTSAEPAKPPPTFAERMMQKMGYVKGQGLGKNNDGVTTHLEVKARKVSKQDRSYVTDDFDEDSPGGKAIKAAQVFDITGGLRKKKDVGPFGEPSAVVVLWGVADGVDFESDALRDDGGVRQEMGDVFDEKFGRIARIHINMQSPEKTVYVLFNDGLSALNAVNRFHEGYEFRGRRVKAKFYDETKFQNGVFDF</sequence>
<reference evidence="5" key="1">
    <citation type="journal article" date="2020" name="Stud. Mycol.">
        <title>101 Dothideomycetes genomes: a test case for predicting lifestyles and emergence of pathogens.</title>
        <authorList>
            <person name="Haridas S."/>
            <person name="Albert R."/>
            <person name="Binder M."/>
            <person name="Bloem J."/>
            <person name="Labutti K."/>
            <person name="Salamov A."/>
            <person name="Andreopoulos B."/>
            <person name="Baker S."/>
            <person name="Barry K."/>
            <person name="Bills G."/>
            <person name="Bluhm B."/>
            <person name="Cannon C."/>
            <person name="Castanera R."/>
            <person name="Culley D."/>
            <person name="Daum C."/>
            <person name="Ezra D."/>
            <person name="Gonzalez J."/>
            <person name="Henrissat B."/>
            <person name="Kuo A."/>
            <person name="Liang C."/>
            <person name="Lipzen A."/>
            <person name="Lutzoni F."/>
            <person name="Magnuson J."/>
            <person name="Mondo S."/>
            <person name="Nolan M."/>
            <person name="Ohm R."/>
            <person name="Pangilinan J."/>
            <person name="Park H.-J."/>
            <person name="Ramirez L."/>
            <person name="Alfaro M."/>
            <person name="Sun H."/>
            <person name="Tritt A."/>
            <person name="Yoshinaga Y."/>
            <person name="Zwiers L.-H."/>
            <person name="Turgeon B."/>
            <person name="Goodwin S."/>
            <person name="Spatafora J."/>
            <person name="Crous P."/>
            <person name="Grigoriev I."/>
        </authorList>
    </citation>
    <scope>NUCLEOTIDE SEQUENCE</scope>
    <source>
        <strain evidence="5">CBS 119925</strain>
    </source>
</reference>
<dbReference type="InterPro" id="IPR040052">
    <property type="entry name" value="RBM17"/>
</dbReference>
<dbReference type="InterPro" id="IPR000504">
    <property type="entry name" value="RRM_dom"/>
</dbReference>
<evidence type="ECO:0000259" key="4">
    <source>
        <dbReference type="PROSITE" id="PS50174"/>
    </source>
</evidence>
<dbReference type="GO" id="GO:0045292">
    <property type="term" value="P:mRNA cis splicing, via spliceosome"/>
    <property type="evidence" value="ECO:0007669"/>
    <property type="project" value="InterPro"/>
</dbReference>
<dbReference type="SMART" id="SM00443">
    <property type="entry name" value="G_patch"/>
    <property type="match status" value="1"/>
</dbReference>
<dbReference type="PROSITE" id="PS50174">
    <property type="entry name" value="G_PATCH"/>
    <property type="match status" value="1"/>
</dbReference>
<dbReference type="EMBL" id="MU006581">
    <property type="protein sequence ID" value="KAF2745640.1"/>
    <property type="molecule type" value="Genomic_DNA"/>
</dbReference>
<dbReference type="PROSITE" id="PS50102">
    <property type="entry name" value="RRM"/>
    <property type="match status" value="1"/>
</dbReference>
<dbReference type="InterPro" id="IPR012677">
    <property type="entry name" value="Nucleotide-bd_a/b_plait_sf"/>
</dbReference>
<accession>A0A6A6V7Z1</accession>
<feature type="compositionally biased region" description="Low complexity" evidence="2">
    <location>
        <begin position="244"/>
        <end position="264"/>
    </location>
</feature>
<evidence type="ECO:0000256" key="1">
    <source>
        <dbReference type="PROSITE-ProRule" id="PRU00176"/>
    </source>
</evidence>
<feature type="region of interest" description="Disordered" evidence="2">
    <location>
        <begin position="182"/>
        <end position="350"/>
    </location>
</feature>
<feature type="region of interest" description="Disordered" evidence="2">
    <location>
        <begin position="1"/>
        <end position="27"/>
    </location>
</feature>
<name>A0A6A6V7Z1_9PLEO</name>
<dbReference type="AlphaFoldDB" id="A0A6A6V7Z1"/>
<dbReference type="OrthoDB" id="5411533at2759"/>
<dbReference type="GO" id="GO:0071011">
    <property type="term" value="C:precatalytic spliceosome"/>
    <property type="evidence" value="ECO:0007669"/>
    <property type="project" value="TreeGrafter"/>
</dbReference>
<feature type="compositionally biased region" description="Polar residues" evidence="2">
    <location>
        <begin position="213"/>
        <end position="224"/>
    </location>
</feature>
<protein>
    <recommendedName>
        <fullName evidence="7">G-patch domain-containing protein</fullName>
    </recommendedName>
</protein>
<proteinExistence type="predicted"/>
<evidence type="ECO:0000256" key="2">
    <source>
        <dbReference type="SAM" id="MobiDB-lite"/>
    </source>
</evidence>
<dbReference type="Gene3D" id="3.30.70.330">
    <property type="match status" value="1"/>
</dbReference>
<feature type="compositionally biased region" description="Pro residues" evidence="2">
    <location>
        <begin position="199"/>
        <end position="210"/>
    </location>
</feature>
<feature type="compositionally biased region" description="Low complexity" evidence="2">
    <location>
        <begin position="182"/>
        <end position="198"/>
    </location>
</feature>
<dbReference type="InterPro" id="IPR000467">
    <property type="entry name" value="G_patch_dom"/>
</dbReference>
<dbReference type="SUPFAM" id="SSF54928">
    <property type="entry name" value="RNA-binding domain, RBD"/>
    <property type="match status" value="1"/>
</dbReference>
<feature type="domain" description="G-patch" evidence="4">
    <location>
        <begin position="348"/>
        <end position="390"/>
    </location>
</feature>
<evidence type="ECO:0008006" key="7">
    <source>
        <dbReference type="Google" id="ProtNLM"/>
    </source>
</evidence>
<evidence type="ECO:0000313" key="5">
    <source>
        <dbReference type="EMBL" id="KAF2745640.1"/>
    </source>
</evidence>
<keyword evidence="1" id="KW-0694">RNA-binding</keyword>
<dbReference type="GO" id="GO:0003723">
    <property type="term" value="F:RNA binding"/>
    <property type="evidence" value="ECO:0007669"/>
    <property type="project" value="UniProtKB-UniRule"/>
</dbReference>
<keyword evidence="6" id="KW-1185">Reference proteome</keyword>
<feature type="region of interest" description="Disordered" evidence="2">
    <location>
        <begin position="88"/>
        <end position="124"/>
    </location>
</feature>
<dbReference type="Pfam" id="PF01585">
    <property type="entry name" value="G-patch"/>
    <property type="match status" value="1"/>
</dbReference>